<keyword evidence="3" id="KW-1185">Reference proteome</keyword>
<feature type="compositionally biased region" description="Basic and acidic residues" evidence="1">
    <location>
        <begin position="1"/>
        <end position="28"/>
    </location>
</feature>
<dbReference type="OrthoDB" id="3649578at2759"/>
<proteinExistence type="predicted"/>
<dbReference type="AlphaFoldDB" id="A0A6A6FHC6"/>
<gene>
    <name evidence="2" type="ORF">CERZMDRAFT_90655</name>
</gene>
<sequence>MTKSDTIDEQPRRAITSDHEVAQTDKPSRSASGEIVVPKKRRGESAEQRAARKAAKRASRVAASGSGQAVPDTHESKASGETGWEKFNLARKLERQERREADLAAATAAAAKKGDGAIELFGIRTNQHGYAKSMPLKPKMSTLVQECLECGDTEAHRYHFALKGHRTWLLICHKCYCRVWAAERRLKGSKNNKHSVHPYYGARSDYIFQGKLDNVPY</sequence>
<accession>A0A6A6FHC6</accession>
<evidence type="ECO:0000313" key="2">
    <source>
        <dbReference type="EMBL" id="KAF2212694.1"/>
    </source>
</evidence>
<organism evidence="2 3">
    <name type="scientific">Cercospora zeae-maydis SCOH1-5</name>
    <dbReference type="NCBI Taxonomy" id="717836"/>
    <lineage>
        <taxon>Eukaryota</taxon>
        <taxon>Fungi</taxon>
        <taxon>Dikarya</taxon>
        <taxon>Ascomycota</taxon>
        <taxon>Pezizomycotina</taxon>
        <taxon>Dothideomycetes</taxon>
        <taxon>Dothideomycetidae</taxon>
        <taxon>Mycosphaerellales</taxon>
        <taxon>Mycosphaerellaceae</taxon>
        <taxon>Cercospora</taxon>
    </lineage>
</organism>
<feature type="compositionally biased region" description="Low complexity" evidence="1">
    <location>
        <begin position="60"/>
        <end position="70"/>
    </location>
</feature>
<reference evidence="2" key="1">
    <citation type="journal article" date="2020" name="Stud. Mycol.">
        <title>101 Dothideomycetes genomes: a test case for predicting lifestyles and emergence of pathogens.</title>
        <authorList>
            <person name="Haridas S."/>
            <person name="Albert R."/>
            <person name="Binder M."/>
            <person name="Bloem J."/>
            <person name="Labutti K."/>
            <person name="Salamov A."/>
            <person name="Andreopoulos B."/>
            <person name="Baker S."/>
            <person name="Barry K."/>
            <person name="Bills G."/>
            <person name="Bluhm B."/>
            <person name="Cannon C."/>
            <person name="Castanera R."/>
            <person name="Culley D."/>
            <person name="Daum C."/>
            <person name="Ezra D."/>
            <person name="Gonzalez J."/>
            <person name="Henrissat B."/>
            <person name="Kuo A."/>
            <person name="Liang C."/>
            <person name="Lipzen A."/>
            <person name="Lutzoni F."/>
            <person name="Magnuson J."/>
            <person name="Mondo S."/>
            <person name="Nolan M."/>
            <person name="Ohm R."/>
            <person name="Pangilinan J."/>
            <person name="Park H.-J."/>
            <person name="Ramirez L."/>
            <person name="Alfaro M."/>
            <person name="Sun H."/>
            <person name="Tritt A."/>
            <person name="Yoshinaga Y."/>
            <person name="Zwiers L.-H."/>
            <person name="Turgeon B."/>
            <person name="Goodwin S."/>
            <person name="Spatafora J."/>
            <person name="Crous P."/>
            <person name="Grigoriev I."/>
        </authorList>
    </citation>
    <scope>NUCLEOTIDE SEQUENCE</scope>
    <source>
        <strain evidence="2">SCOH1-5</strain>
    </source>
</reference>
<dbReference type="Proteomes" id="UP000799539">
    <property type="component" value="Unassembled WGS sequence"/>
</dbReference>
<evidence type="ECO:0000256" key="1">
    <source>
        <dbReference type="SAM" id="MobiDB-lite"/>
    </source>
</evidence>
<name>A0A6A6FHC6_9PEZI</name>
<evidence type="ECO:0000313" key="3">
    <source>
        <dbReference type="Proteomes" id="UP000799539"/>
    </source>
</evidence>
<protein>
    <submittedName>
        <fullName evidence="2">Uncharacterized protein</fullName>
    </submittedName>
</protein>
<dbReference type="EMBL" id="ML992672">
    <property type="protein sequence ID" value="KAF2212694.1"/>
    <property type="molecule type" value="Genomic_DNA"/>
</dbReference>
<feature type="region of interest" description="Disordered" evidence="1">
    <location>
        <begin position="1"/>
        <end position="83"/>
    </location>
</feature>